<gene>
    <name evidence="2" type="ORF">DR950_05785</name>
</gene>
<proteinExistence type="predicted"/>
<feature type="compositionally biased region" description="Low complexity" evidence="1">
    <location>
        <begin position="1"/>
        <end position="15"/>
    </location>
</feature>
<organism evidence="2 3">
    <name type="scientific">Kitasatospora xanthocidica</name>
    <dbReference type="NCBI Taxonomy" id="83382"/>
    <lineage>
        <taxon>Bacteria</taxon>
        <taxon>Bacillati</taxon>
        <taxon>Actinomycetota</taxon>
        <taxon>Actinomycetes</taxon>
        <taxon>Kitasatosporales</taxon>
        <taxon>Streptomycetaceae</taxon>
        <taxon>Kitasatospora</taxon>
    </lineage>
</organism>
<dbReference type="Proteomes" id="UP000263377">
    <property type="component" value="Unassembled WGS sequence"/>
</dbReference>
<evidence type="ECO:0000313" key="2">
    <source>
        <dbReference type="EMBL" id="RGD57368.1"/>
    </source>
</evidence>
<comment type="caution">
    <text evidence="2">The sequence shown here is derived from an EMBL/GenBank/DDBJ whole genome shotgun (WGS) entry which is preliminary data.</text>
</comment>
<name>A0A372ZNB2_9ACTN</name>
<feature type="compositionally biased region" description="Pro residues" evidence="1">
    <location>
        <begin position="40"/>
        <end position="52"/>
    </location>
</feature>
<dbReference type="AlphaFoldDB" id="A0A372ZNB2"/>
<keyword evidence="3" id="KW-1185">Reference proteome</keyword>
<accession>A0A372ZNB2</accession>
<evidence type="ECO:0000313" key="3">
    <source>
        <dbReference type="Proteomes" id="UP000263377"/>
    </source>
</evidence>
<evidence type="ECO:0000256" key="1">
    <source>
        <dbReference type="SAM" id="MobiDB-lite"/>
    </source>
</evidence>
<sequence>MAATAPARASEPARTGAARPRGMRIGVPPDGWGQRRWTRPPGPFDGRPPPAARPTHRAPH</sequence>
<protein>
    <submittedName>
        <fullName evidence="2">Uncharacterized protein</fullName>
    </submittedName>
</protein>
<feature type="region of interest" description="Disordered" evidence="1">
    <location>
        <begin position="1"/>
        <end position="60"/>
    </location>
</feature>
<dbReference type="EMBL" id="QVIG01000001">
    <property type="protein sequence ID" value="RGD57368.1"/>
    <property type="molecule type" value="Genomic_DNA"/>
</dbReference>
<reference evidence="2 3" key="1">
    <citation type="submission" date="2018-08" db="EMBL/GenBank/DDBJ databases">
        <title>Diversity &amp; Physiological Properties of Lignin-Decomposing Actinobacteria from Soil.</title>
        <authorList>
            <person name="Roh S.G."/>
            <person name="Kim S.B."/>
        </authorList>
    </citation>
    <scope>NUCLEOTIDE SEQUENCE [LARGE SCALE GENOMIC DNA]</scope>
    <source>
        <strain evidence="2 3">MMS17-GH009</strain>
    </source>
</reference>